<sequence length="62" mass="7089">MARERANRNSQDTQDKGPRKGSYRQGVEEHGHKQQQDEQEQQADDDPLKAAPHDELHGLARV</sequence>
<feature type="compositionally biased region" description="Basic and acidic residues" evidence="1">
    <location>
        <begin position="1"/>
        <end position="18"/>
    </location>
</feature>
<feature type="compositionally biased region" description="Basic and acidic residues" evidence="1">
    <location>
        <begin position="26"/>
        <end position="36"/>
    </location>
</feature>
<protein>
    <submittedName>
        <fullName evidence="2">Uncharacterized protein</fullName>
    </submittedName>
</protein>
<name>A0ABQ9UNP4_SAGOE</name>
<feature type="compositionally biased region" description="Basic and acidic residues" evidence="1">
    <location>
        <begin position="46"/>
        <end position="62"/>
    </location>
</feature>
<reference evidence="2 3" key="1">
    <citation type="submission" date="2023-05" db="EMBL/GenBank/DDBJ databases">
        <title>B98-5 Cell Line De Novo Hybrid Assembly: An Optical Mapping Approach.</title>
        <authorList>
            <person name="Kananen K."/>
            <person name="Auerbach J.A."/>
            <person name="Kautto E."/>
            <person name="Blachly J.S."/>
        </authorList>
    </citation>
    <scope>NUCLEOTIDE SEQUENCE [LARGE SCALE GENOMIC DNA]</scope>
    <source>
        <strain evidence="2">B95-8</strain>
        <tissue evidence="2">Cell line</tissue>
    </source>
</reference>
<evidence type="ECO:0000256" key="1">
    <source>
        <dbReference type="SAM" id="MobiDB-lite"/>
    </source>
</evidence>
<accession>A0ABQ9UNP4</accession>
<feature type="non-terminal residue" evidence="2">
    <location>
        <position position="62"/>
    </location>
</feature>
<feature type="region of interest" description="Disordered" evidence="1">
    <location>
        <begin position="1"/>
        <end position="62"/>
    </location>
</feature>
<keyword evidence="3" id="KW-1185">Reference proteome</keyword>
<dbReference type="EMBL" id="JASSZA010000011">
    <property type="protein sequence ID" value="KAK2098684.1"/>
    <property type="molecule type" value="Genomic_DNA"/>
</dbReference>
<proteinExistence type="predicted"/>
<evidence type="ECO:0000313" key="2">
    <source>
        <dbReference type="EMBL" id="KAK2098684.1"/>
    </source>
</evidence>
<gene>
    <name evidence="2" type="ORF">P7K49_024135</name>
</gene>
<comment type="caution">
    <text evidence="2">The sequence shown here is derived from an EMBL/GenBank/DDBJ whole genome shotgun (WGS) entry which is preliminary data.</text>
</comment>
<organism evidence="2 3">
    <name type="scientific">Saguinus oedipus</name>
    <name type="common">Cotton-top tamarin</name>
    <name type="synonym">Oedipomidas oedipus</name>
    <dbReference type="NCBI Taxonomy" id="9490"/>
    <lineage>
        <taxon>Eukaryota</taxon>
        <taxon>Metazoa</taxon>
        <taxon>Chordata</taxon>
        <taxon>Craniata</taxon>
        <taxon>Vertebrata</taxon>
        <taxon>Euteleostomi</taxon>
        <taxon>Mammalia</taxon>
        <taxon>Eutheria</taxon>
        <taxon>Euarchontoglires</taxon>
        <taxon>Primates</taxon>
        <taxon>Haplorrhini</taxon>
        <taxon>Platyrrhini</taxon>
        <taxon>Cebidae</taxon>
        <taxon>Callitrichinae</taxon>
        <taxon>Saguinus</taxon>
    </lineage>
</organism>
<dbReference type="Proteomes" id="UP001266305">
    <property type="component" value="Unassembled WGS sequence"/>
</dbReference>
<evidence type="ECO:0000313" key="3">
    <source>
        <dbReference type="Proteomes" id="UP001266305"/>
    </source>
</evidence>